<dbReference type="AlphaFoldDB" id="A0A2Z6RY97"/>
<keyword evidence="1" id="KW-0812">Transmembrane</keyword>
<evidence type="ECO:0000313" key="4">
    <source>
        <dbReference type="Proteomes" id="UP000247702"/>
    </source>
</evidence>
<dbReference type="Proteomes" id="UP000247702">
    <property type="component" value="Unassembled WGS sequence"/>
</dbReference>
<dbReference type="Proteomes" id="UP000615446">
    <property type="component" value="Unassembled WGS sequence"/>
</dbReference>
<name>A0A2Z6RY97_9GLOM</name>
<keyword evidence="1" id="KW-1133">Transmembrane helix</keyword>
<organism evidence="2 4">
    <name type="scientific">Rhizophagus clarus</name>
    <dbReference type="NCBI Taxonomy" id="94130"/>
    <lineage>
        <taxon>Eukaryota</taxon>
        <taxon>Fungi</taxon>
        <taxon>Fungi incertae sedis</taxon>
        <taxon>Mucoromycota</taxon>
        <taxon>Glomeromycotina</taxon>
        <taxon>Glomeromycetes</taxon>
        <taxon>Glomerales</taxon>
        <taxon>Glomeraceae</taxon>
        <taxon>Rhizophagus</taxon>
    </lineage>
</organism>
<evidence type="ECO:0000256" key="1">
    <source>
        <dbReference type="SAM" id="Phobius"/>
    </source>
</evidence>
<proteinExistence type="predicted"/>
<reference evidence="3" key="2">
    <citation type="submission" date="2019-10" db="EMBL/GenBank/DDBJ databases">
        <title>Conservation and host-specific expression of non-tandemly repeated heterogenous ribosome RNA gene in arbuscular mycorrhizal fungi.</title>
        <authorList>
            <person name="Maeda T."/>
            <person name="Kobayashi Y."/>
            <person name="Nakagawa T."/>
            <person name="Ezawa T."/>
            <person name="Yamaguchi K."/>
            <person name="Bino T."/>
            <person name="Nishimoto Y."/>
            <person name="Shigenobu S."/>
            <person name="Kawaguchi M."/>
        </authorList>
    </citation>
    <scope>NUCLEOTIDE SEQUENCE</scope>
    <source>
        <strain evidence="3">HR1</strain>
    </source>
</reference>
<dbReference type="EMBL" id="BEXD01004172">
    <property type="protein sequence ID" value="GBC07834.1"/>
    <property type="molecule type" value="Genomic_DNA"/>
</dbReference>
<sequence>MSSMTQVTPTSALKSILSDCFHDIIVDFFLGLIKRNPDTIFSSLKTTDPSAIDEFLQTYKDQTVPKEKLLLSLPQNSYVLIIAELLATFLNLFLLDDENQKIFFMDSKIC</sequence>
<dbReference type="EMBL" id="BLAL01000244">
    <property type="protein sequence ID" value="GES95674.1"/>
    <property type="molecule type" value="Genomic_DNA"/>
</dbReference>
<evidence type="ECO:0000313" key="2">
    <source>
        <dbReference type="EMBL" id="GBC07834.1"/>
    </source>
</evidence>
<protein>
    <submittedName>
        <fullName evidence="2">Uncharacterized protein</fullName>
    </submittedName>
</protein>
<keyword evidence="1" id="KW-0472">Membrane</keyword>
<evidence type="ECO:0000313" key="3">
    <source>
        <dbReference type="EMBL" id="GES95674.1"/>
    </source>
</evidence>
<comment type="caution">
    <text evidence="2">The sequence shown here is derived from an EMBL/GenBank/DDBJ whole genome shotgun (WGS) entry which is preliminary data.</text>
</comment>
<reference evidence="2 4" key="1">
    <citation type="submission" date="2017-11" db="EMBL/GenBank/DDBJ databases">
        <title>The genome of Rhizophagus clarus HR1 reveals common genetic basis of auxotrophy among arbuscular mycorrhizal fungi.</title>
        <authorList>
            <person name="Kobayashi Y."/>
        </authorList>
    </citation>
    <scope>NUCLEOTIDE SEQUENCE [LARGE SCALE GENOMIC DNA]</scope>
    <source>
        <strain evidence="2 4">HR1</strain>
    </source>
</reference>
<keyword evidence="4" id="KW-1185">Reference proteome</keyword>
<accession>A0A2Z6RY97</accession>
<feature type="transmembrane region" description="Helical" evidence="1">
    <location>
        <begin position="77"/>
        <end position="95"/>
    </location>
</feature>
<gene>
    <name evidence="3" type="ORF">RCL2_002233800</name>
    <name evidence="2" type="ORF">RclHR1_07710018</name>
</gene>